<name>A0ABN9WQB9_9DINO</name>
<accession>A0ABN9WQB9</accession>
<feature type="domain" description="MACPF" evidence="1">
    <location>
        <begin position="1"/>
        <end position="217"/>
    </location>
</feature>
<reference evidence="2" key="1">
    <citation type="submission" date="2023-10" db="EMBL/GenBank/DDBJ databases">
        <authorList>
            <person name="Chen Y."/>
            <person name="Shah S."/>
            <person name="Dougan E. K."/>
            <person name="Thang M."/>
            <person name="Chan C."/>
        </authorList>
    </citation>
    <scope>NUCLEOTIDE SEQUENCE [LARGE SCALE GENOMIC DNA]</scope>
</reference>
<proteinExistence type="predicted"/>
<dbReference type="Proteomes" id="UP001189429">
    <property type="component" value="Unassembled WGS sequence"/>
</dbReference>
<evidence type="ECO:0000313" key="3">
    <source>
        <dbReference type="Proteomes" id="UP001189429"/>
    </source>
</evidence>
<comment type="caution">
    <text evidence="2">The sequence shown here is derived from an EMBL/GenBank/DDBJ whole genome shotgun (WGS) entry which is preliminary data.</text>
</comment>
<evidence type="ECO:0000313" key="2">
    <source>
        <dbReference type="EMBL" id="CAK0888854.1"/>
    </source>
</evidence>
<dbReference type="PROSITE" id="PS51412">
    <property type="entry name" value="MACPF_2"/>
    <property type="match status" value="1"/>
</dbReference>
<dbReference type="Pfam" id="PF01823">
    <property type="entry name" value="MACPF"/>
    <property type="match status" value="1"/>
</dbReference>
<sequence>MCKCTSGSETSPNFRRLRTTTVSGRTSRLTIASTPLSLPTAAHTRRSSTFEPPPFDDNFLAAVHAAPEVYDQDFHFALMGSFGTHVLSSAQMGSKYGEESHFTRDQYNKMTATNRNWSIMARASFIVSVKTSIAHGADIVSTKHFEKFSTDTLKYSLGATPANWDPEDWLSAALTRKPVPSLMKLKPLSEVFTALNFPNQSSATKLKTMRRQTLKLP</sequence>
<keyword evidence="3" id="KW-1185">Reference proteome</keyword>
<dbReference type="InterPro" id="IPR020864">
    <property type="entry name" value="MACPF"/>
</dbReference>
<protein>
    <recommendedName>
        <fullName evidence="1">MACPF domain-containing protein</fullName>
    </recommendedName>
</protein>
<dbReference type="EMBL" id="CAUYUJ010019140">
    <property type="protein sequence ID" value="CAK0888854.1"/>
    <property type="molecule type" value="Genomic_DNA"/>
</dbReference>
<evidence type="ECO:0000259" key="1">
    <source>
        <dbReference type="PROSITE" id="PS51412"/>
    </source>
</evidence>
<organism evidence="2 3">
    <name type="scientific">Prorocentrum cordatum</name>
    <dbReference type="NCBI Taxonomy" id="2364126"/>
    <lineage>
        <taxon>Eukaryota</taxon>
        <taxon>Sar</taxon>
        <taxon>Alveolata</taxon>
        <taxon>Dinophyceae</taxon>
        <taxon>Prorocentrales</taxon>
        <taxon>Prorocentraceae</taxon>
        <taxon>Prorocentrum</taxon>
    </lineage>
</organism>
<gene>
    <name evidence="2" type="ORF">PCOR1329_LOCUS69560</name>
</gene>